<reference evidence="1" key="1">
    <citation type="submission" date="2020-04" db="EMBL/GenBank/DDBJ databases">
        <authorList>
            <person name="Zhang T."/>
        </authorList>
    </citation>
    <scope>NUCLEOTIDE SEQUENCE</scope>
    <source>
        <strain evidence="1">HKST-UBA11</strain>
    </source>
</reference>
<proteinExistence type="predicted"/>
<name>A0A955L9L9_9BACT</name>
<organism evidence="1 2">
    <name type="scientific">Candidatus Dojkabacteria bacterium</name>
    <dbReference type="NCBI Taxonomy" id="2099670"/>
    <lineage>
        <taxon>Bacteria</taxon>
        <taxon>Candidatus Dojkabacteria</taxon>
    </lineage>
</organism>
<reference evidence="1" key="2">
    <citation type="journal article" date="2021" name="Microbiome">
        <title>Successional dynamics and alternative stable states in a saline activated sludge microbial community over 9 years.</title>
        <authorList>
            <person name="Wang Y."/>
            <person name="Ye J."/>
            <person name="Ju F."/>
            <person name="Liu L."/>
            <person name="Boyd J.A."/>
            <person name="Deng Y."/>
            <person name="Parks D.H."/>
            <person name="Jiang X."/>
            <person name="Yin X."/>
            <person name="Woodcroft B.J."/>
            <person name="Tyson G.W."/>
            <person name="Hugenholtz P."/>
            <person name="Polz M.F."/>
            <person name="Zhang T."/>
        </authorList>
    </citation>
    <scope>NUCLEOTIDE SEQUENCE</scope>
    <source>
        <strain evidence="1">HKST-UBA11</strain>
    </source>
</reference>
<comment type="caution">
    <text evidence="1">The sequence shown here is derived from an EMBL/GenBank/DDBJ whole genome shotgun (WGS) entry which is preliminary data.</text>
</comment>
<evidence type="ECO:0000313" key="2">
    <source>
        <dbReference type="Proteomes" id="UP000754563"/>
    </source>
</evidence>
<gene>
    <name evidence="1" type="ORF">KC717_05425</name>
</gene>
<dbReference type="AlphaFoldDB" id="A0A955L9L9"/>
<evidence type="ECO:0000313" key="1">
    <source>
        <dbReference type="EMBL" id="MCA9386061.1"/>
    </source>
</evidence>
<dbReference type="Proteomes" id="UP000754563">
    <property type="component" value="Unassembled WGS sequence"/>
</dbReference>
<dbReference type="EMBL" id="JAGQLH010000074">
    <property type="protein sequence ID" value="MCA9386061.1"/>
    <property type="molecule type" value="Genomic_DNA"/>
</dbReference>
<protein>
    <submittedName>
        <fullName evidence="1">Uncharacterized protein</fullName>
    </submittedName>
</protein>
<accession>A0A955L9L9</accession>
<sequence length="165" mass="18851">MKEVTLDQIKKLANDFVEKAKDWHFHILSPDCQFNISSKFVLILENITDQIAYINYSTVPFMNIGKELLKMLHGDQVVEDRKGGTSVEPSGQVKAIIEKAKKLNSKNKGWHHHLLFPGCIFNKHGDKWVIAFEDIAGGNMIESISNQEPTDDMRHIEPLFYAQGR</sequence>